<feature type="chain" id="PRO_5028945613" evidence="1">
    <location>
        <begin position="31"/>
        <end position="175"/>
    </location>
</feature>
<proteinExistence type="predicted"/>
<dbReference type="AlphaFoldDB" id="A0A7G2CQZ2"/>
<evidence type="ECO:0000313" key="3">
    <source>
        <dbReference type="Proteomes" id="UP000515908"/>
    </source>
</evidence>
<evidence type="ECO:0000256" key="1">
    <source>
        <dbReference type="SAM" id="SignalP"/>
    </source>
</evidence>
<dbReference type="Proteomes" id="UP000515908">
    <property type="component" value="Chromosome 22"/>
</dbReference>
<feature type="signal peptide" evidence="1">
    <location>
        <begin position="1"/>
        <end position="30"/>
    </location>
</feature>
<dbReference type="EMBL" id="LR877166">
    <property type="protein sequence ID" value="CAD2221799.1"/>
    <property type="molecule type" value="Genomic_DNA"/>
</dbReference>
<accession>A0A7G2CQZ2</accession>
<keyword evidence="3" id="KW-1185">Reference proteome</keyword>
<dbReference type="VEuPathDB" id="TriTrypDB:ADEAN_000933400"/>
<protein>
    <submittedName>
        <fullName evidence="2">Uncharacterized protein</fullName>
    </submittedName>
</protein>
<gene>
    <name evidence="2" type="ORF">ADEAN_000933400</name>
</gene>
<evidence type="ECO:0000313" key="2">
    <source>
        <dbReference type="EMBL" id="CAD2221799.1"/>
    </source>
</evidence>
<sequence length="175" mass="18283">MRSPCLGAGGGLLGALGALLVLLGDGLAHGRHHAALGDGHVLEQLAEVVVVADGEGQGAGRQAAHLLAALRRGLHGKLKNLRDDILQYRSKVGGARGTHAAGVLSAAEERAHAADGEDQTGLGGLGAARLAGSLLSGAGSGHWKKRWKVCGERVKPKPRWKKKGCVWWGRERERR</sequence>
<keyword evidence="1" id="KW-0732">Signal</keyword>
<organism evidence="2 3">
    <name type="scientific">Angomonas deanei</name>
    <dbReference type="NCBI Taxonomy" id="59799"/>
    <lineage>
        <taxon>Eukaryota</taxon>
        <taxon>Discoba</taxon>
        <taxon>Euglenozoa</taxon>
        <taxon>Kinetoplastea</taxon>
        <taxon>Metakinetoplastina</taxon>
        <taxon>Trypanosomatida</taxon>
        <taxon>Trypanosomatidae</taxon>
        <taxon>Strigomonadinae</taxon>
        <taxon>Angomonas</taxon>
    </lineage>
</organism>
<reference evidence="2 3" key="1">
    <citation type="submission" date="2020-08" db="EMBL/GenBank/DDBJ databases">
        <authorList>
            <person name="Newling K."/>
            <person name="Davey J."/>
            <person name="Forrester S."/>
        </authorList>
    </citation>
    <scope>NUCLEOTIDE SEQUENCE [LARGE SCALE GENOMIC DNA]</scope>
    <source>
        <strain evidence="3">Crithidia deanei Carvalho (ATCC PRA-265)</strain>
    </source>
</reference>
<name>A0A7G2CQZ2_9TRYP</name>